<keyword evidence="3" id="KW-0677">Repeat</keyword>
<evidence type="ECO:0000313" key="9">
    <source>
        <dbReference type="Proteomes" id="UP000799423"/>
    </source>
</evidence>
<protein>
    <recommendedName>
        <fullName evidence="7">STI1 domain-containing protein</fullName>
    </recommendedName>
</protein>
<dbReference type="InterPro" id="IPR019734">
    <property type="entry name" value="TPR_rpt"/>
</dbReference>
<gene>
    <name evidence="8" type="ORF">T440DRAFT_168760</name>
</gene>
<dbReference type="EMBL" id="MU006317">
    <property type="protein sequence ID" value="KAF2848583.1"/>
    <property type="molecule type" value="Genomic_DNA"/>
</dbReference>
<evidence type="ECO:0000256" key="2">
    <source>
        <dbReference type="ARBA" id="ARBA00022490"/>
    </source>
</evidence>
<keyword evidence="9" id="KW-1185">Reference proteome</keyword>
<dbReference type="InterPro" id="IPR041243">
    <property type="entry name" value="STI1/HOP_DP"/>
</dbReference>
<dbReference type="Gene3D" id="1.25.40.10">
    <property type="entry name" value="Tetratricopeptide repeat domain"/>
    <property type="match status" value="1"/>
</dbReference>
<dbReference type="FunFam" id="1.10.260.100:FF:000004">
    <property type="entry name" value="Putative stress-induced-phosphoprotein 1"/>
    <property type="match status" value="1"/>
</dbReference>
<comment type="subcellular location">
    <subcellularLocation>
        <location evidence="1">Cytoplasm</location>
    </subcellularLocation>
</comment>
<dbReference type="InterPro" id="IPR006636">
    <property type="entry name" value="STI1_HS-bd"/>
</dbReference>
<reference evidence="8" key="1">
    <citation type="submission" date="2020-01" db="EMBL/GenBank/DDBJ databases">
        <authorList>
            <consortium name="DOE Joint Genome Institute"/>
            <person name="Haridas S."/>
            <person name="Albert R."/>
            <person name="Binder M."/>
            <person name="Bloem J."/>
            <person name="Labutti K."/>
            <person name="Salamov A."/>
            <person name="Andreopoulos B."/>
            <person name="Baker S.E."/>
            <person name="Barry K."/>
            <person name="Bills G."/>
            <person name="Bluhm B.H."/>
            <person name="Cannon C."/>
            <person name="Castanera R."/>
            <person name="Culley D.E."/>
            <person name="Daum C."/>
            <person name="Ezra D."/>
            <person name="Gonzalez J.B."/>
            <person name="Henrissat B."/>
            <person name="Kuo A."/>
            <person name="Liang C."/>
            <person name="Lipzen A."/>
            <person name="Lutzoni F."/>
            <person name="Magnuson J."/>
            <person name="Mondo S."/>
            <person name="Nolan M."/>
            <person name="Ohm R."/>
            <person name="Pangilinan J."/>
            <person name="Park H.-J."/>
            <person name="Ramirez L."/>
            <person name="Alfaro M."/>
            <person name="Sun H."/>
            <person name="Tritt A."/>
            <person name="Yoshinaga Y."/>
            <person name="Zwiers L.-H."/>
            <person name="Turgeon B.G."/>
            <person name="Goodwin S.B."/>
            <person name="Spatafora J.W."/>
            <person name="Crous P.W."/>
            <person name="Grigoriev I.V."/>
        </authorList>
    </citation>
    <scope>NUCLEOTIDE SEQUENCE</scope>
    <source>
        <strain evidence="8">IPT5</strain>
    </source>
</reference>
<evidence type="ECO:0000259" key="7">
    <source>
        <dbReference type="SMART" id="SM00727"/>
    </source>
</evidence>
<evidence type="ECO:0000256" key="4">
    <source>
        <dbReference type="ARBA" id="ARBA00022803"/>
    </source>
</evidence>
<organism evidence="8 9">
    <name type="scientific">Plenodomus tracheiphilus IPT5</name>
    <dbReference type="NCBI Taxonomy" id="1408161"/>
    <lineage>
        <taxon>Eukaryota</taxon>
        <taxon>Fungi</taxon>
        <taxon>Dikarya</taxon>
        <taxon>Ascomycota</taxon>
        <taxon>Pezizomycotina</taxon>
        <taxon>Dothideomycetes</taxon>
        <taxon>Pleosporomycetidae</taxon>
        <taxon>Pleosporales</taxon>
        <taxon>Pleosporineae</taxon>
        <taxon>Leptosphaeriaceae</taxon>
        <taxon>Plenodomus</taxon>
    </lineage>
</organism>
<evidence type="ECO:0000256" key="1">
    <source>
        <dbReference type="ARBA" id="ARBA00004496"/>
    </source>
</evidence>
<feature type="region of interest" description="Disordered" evidence="6">
    <location>
        <begin position="68"/>
        <end position="116"/>
    </location>
</feature>
<accession>A0A6A7AZV5</accession>
<dbReference type="Gene3D" id="1.10.260.100">
    <property type="match status" value="1"/>
</dbReference>
<dbReference type="SMART" id="SM00028">
    <property type="entry name" value="TPR"/>
    <property type="match status" value="2"/>
</dbReference>
<feature type="compositionally biased region" description="Acidic residues" evidence="6">
    <location>
        <begin position="104"/>
        <end position="115"/>
    </location>
</feature>
<dbReference type="Pfam" id="PF17830">
    <property type="entry name" value="STI1-HOP_DP"/>
    <property type="match status" value="1"/>
</dbReference>
<keyword evidence="2" id="KW-0963">Cytoplasm</keyword>
<keyword evidence="4 5" id="KW-0802">TPR repeat</keyword>
<dbReference type="PROSITE" id="PS50005">
    <property type="entry name" value="TPR"/>
    <property type="match status" value="1"/>
</dbReference>
<evidence type="ECO:0000256" key="6">
    <source>
        <dbReference type="SAM" id="MobiDB-lite"/>
    </source>
</evidence>
<evidence type="ECO:0000256" key="5">
    <source>
        <dbReference type="PROSITE-ProRule" id="PRU00339"/>
    </source>
</evidence>
<dbReference type="SMART" id="SM00727">
    <property type="entry name" value="STI1"/>
    <property type="match status" value="1"/>
</dbReference>
<dbReference type="PANTHER" id="PTHR22904">
    <property type="entry name" value="TPR REPEAT CONTAINING PROTEIN"/>
    <property type="match status" value="1"/>
</dbReference>
<dbReference type="OrthoDB" id="2423701at2759"/>
<dbReference type="GO" id="GO:0051879">
    <property type="term" value="F:Hsp90 protein binding"/>
    <property type="evidence" value="ECO:0007669"/>
    <property type="project" value="TreeGrafter"/>
</dbReference>
<evidence type="ECO:0000256" key="3">
    <source>
        <dbReference type="ARBA" id="ARBA00022737"/>
    </source>
</evidence>
<name>A0A6A7AZV5_9PLEO</name>
<proteinExistence type="predicted"/>
<feature type="domain" description="STI1" evidence="7">
    <location>
        <begin position="4"/>
        <end position="43"/>
    </location>
</feature>
<feature type="repeat" description="TPR" evidence="5">
    <location>
        <begin position="126"/>
        <end position="159"/>
    </location>
</feature>
<sequence>MFNDPNMIQKLAANPKTASLLGDAEFMGKLQQLKSNPNMVGQFMQDPRFLSVMSVLLGIDMSFGGGPGAGGPAGAGAAEAEEDVPMPDARPTPAQSQKAPEPEPTPEPEVEETEEEKAAKEAKAKADELKKKGTELYKKRQFDEAIDYYTQAWEIHKDITYKTNLGAAKFEKGDYEGCIQACQEAVEYGREILADFKIIAK</sequence>
<dbReference type="GO" id="GO:0005737">
    <property type="term" value="C:cytoplasm"/>
    <property type="evidence" value="ECO:0007669"/>
    <property type="project" value="UniProtKB-SubCell"/>
</dbReference>
<evidence type="ECO:0000313" key="8">
    <source>
        <dbReference type="EMBL" id="KAF2848583.1"/>
    </source>
</evidence>
<dbReference type="AlphaFoldDB" id="A0A6A7AZV5"/>
<dbReference type="PANTHER" id="PTHR22904:SF523">
    <property type="entry name" value="STRESS-INDUCED-PHOSPHOPROTEIN 1"/>
    <property type="match status" value="1"/>
</dbReference>
<dbReference type="InterPro" id="IPR011990">
    <property type="entry name" value="TPR-like_helical_dom_sf"/>
</dbReference>
<dbReference type="Proteomes" id="UP000799423">
    <property type="component" value="Unassembled WGS sequence"/>
</dbReference>
<dbReference type="SUPFAM" id="SSF48452">
    <property type="entry name" value="TPR-like"/>
    <property type="match status" value="1"/>
</dbReference>